<dbReference type="InterPro" id="IPR001245">
    <property type="entry name" value="Ser-Thr/Tyr_kinase_cat_dom"/>
</dbReference>
<organism evidence="10 11">
    <name type="scientific">Canna indica</name>
    <name type="common">Indian-shot</name>
    <dbReference type="NCBI Taxonomy" id="4628"/>
    <lineage>
        <taxon>Eukaryota</taxon>
        <taxon>Viridiplantae</taxon>
        <taxon>Streptophyta</taxon>
        <taxon>Embryophyta</taxon>
        <taxon>Tracheophyta</taxon>
        <taxon>Spermatophyta</taxon>
        <taxon>Magnoliopsida</taxon>
        <taxon>Liliopsida</taxon>
        <taxon>Zingiberales</taxon>
        <taxon>Cannaceae</taxon>
        <taxon>Canna</taxon>
    </lineage>
</organism>
<feature type="signal peptide" evidence="8">
    <location>
        <begin position="1"/>
        <end position="30"/>
    </location>
</feature>
<dbReference type="PROSITE" id="PS50011">
    <property type="entry name" value="PROTEIN_KINASE_DOM"/>
    <property type="match status" value="1"/>
</dbReference>
<dbReference type="AlphaFoldDB" id="A0AAQ3KGX7"/>
<keyword evidence="11" id="KW-1185">Reference proteome</keyword>
<dbReference type="InterPro" id="IPR000719">
    <property type="entry name" value="Prot_kinase_dom"/>
</dbReference>
<dbReference type="Proteomes" id="UP001327560">
    <property type="component" value="Chromosome 5"/>
</dbReference>
<dbReference type="FunFam" id="3.30.200.20:FF:000466">
    <property type="entry name" value="Putative LRR receptor-like serine/threonine-protein kinase"/>
    <property type="match status" value="1"/>
</dbReference>
<keyword evidence="2" id="KW-0433">Leucine-rich repeat</keyword>
<feature type="chain" id="PRO_5042832180" evidence="8">
    <location>
        <begin position="31"/>
        <end position="642"/>
    </location>
</feature>
<comment type="subcellular location">
    <subcellularLocation>
        <location evidence="1">Membrane</location>
    </subcellularLocation>
</comment>
<keyword evidence="10" id="KW-0808">Transferase</keyword>
<evidence type="ECO:0000256" key="7">
    <source>
        <dbReference type="SAM" id="Phobius"/>
    </source>
</evidence>
<evidence type="ECO:0000313" key="10">
    <source>
        <dbReference type="EMBL" id="WOL08224.1"/>
    </source>
</evidence>
<dbReference type="Gene3D" id="3.30.200.20">
    <property type="entry name" value="Phosphorylase Kinase, domain 1"/>
    <property type="match status" value="1"/>
</dbReference>
<evidence type="ECO:0000256" key="5">
    <source>
        <dbReference type="ARBA" id="ARBA00022989"/>
    </source>
</evidence>
<dbReference type="InterPro" id="IPR001611">
    <property type="entry name" value="Leu-rich_rpt"/>
</dbReference>
<evidence type="ECO:0000256" key="3">
    <source>
        <dbReference type="ARBA" id="ARBA00022692"/>
    </source>
</evidence>
<feature type="domain" description="Protein kinase" evidence="9">
    <location>
        <begin position="357"/>
        <end position="642"/>
    </location>
</feature>
<sequence>MEKPFFFFFFYVFVFHCLTLFAVLPPPAACSCSPSDRQLIDLAFRHVTGFHLPPPEAGDCSLILPFRNLSGTVSWTYLRNVSTLRVLDLSCNALQGSVPGILLFSSALLHVNLAANRLGGALRFHSLKSPSPLVSLNLTGNRFTSAAGLEALPRLEVLDLSRNSLALVPRGLEKLRRLRHLDVSINSMRGVFPDGLPPFSAGFDYLNISYNNFIGVVKSDVLKKFGKSAFVKAGSLKFLSSARVARSSSPTSLPSQKKQHEQKRRKRVRTLGVIAGVASVLVVLAASACILYVIIKKKSKGRKDDEKWEEKEETATTSPQEVRWVVEAKLSAPVVLFEKPLMELSFADLAKATSGFGKESQLTEGGRSGPAYRAVLPSDMHVVVRVVEAARDTDERAVAASFRELARLRHPNLLPLLGYCIPGKDKLALYEYMERGDLHRWLHELPAGQPDVEDWSGDTWDGGEERRDTAAPSAAAVVGDWPTRHRIALGIARGLAFLHQGWVGSTRGVAHGHLVPSNILLGDDLEPRVADFGAAAGTAESDVYDFGVVVMELVTGREGWSEEAVCWARGLVRSGRVTEAVDPRLRVAGPEEEREVVECFRVGYLCTAPAPEKRPTMQQVVGLLKDLRPCSSTAGGGANFTT</sequence>
<dbReference type="SUPFAM" id="SSF52058">
    <property type="entry name" value="L domain-like"/>
    <property type="match status" value="1"/>
</dbReference>
<dbReference type="InterPro" id="IPR032675">
    <property type="entry name" value="LRR_dom_sf"/>
</dbReference>
<evidence type="ECO:0000256" key="4">
    <source>
        <dbReference type="ARBA" id="ARBA00022737"/>
    </source>
</evidence>
<gene>
    <name evidence="10" type="ORF">Cni_G16976</name>
</gene>
<dbReference type="SUPFAM" id="SSF56112">
    <property type="entry name" value="Protein kinase-like (PK-like)"/>
    <property type="match status" value="1"/>
</dbReference>
<keyword evidence="4" id="KW-0677">Repeat</keyword>
<evidence type="ECO:0000256" key="1">
    <source>
        <dbReference type="ARBA" id="ARBA00004370"/>
    </source>
</evidence>
<dbReference type="GO" id="GO:0004672">
    <property type="term" value="F:protein kinase activity"/>
    <property type="evidence" value="ECO:0007669"/>
    <property type="project" value="InterPro"/>
</dbReference>
<protein>
    <submittedName>
        <fullName evidence="10">LRR receptor-like serine/threonine-protein kinase</fullName>
    </submittedName>
</protein>
<accession>A0AAQ3KGX7</accession>
<dbReference type="PANTHER" id="PTHR48007:SF84">
    <property type="entry name" value="(WILD MALAYSIAN BANANA) HYPOTHETICAL PROTEIN"/>
    <property type="match status" value="1"/>
</dbReference>
<dbReference type="InterPro" id="IPR046959">
    <property type="entry name" value="PRK1-6/SRF4-like"/>
</dbReference>
<evidence type="ECO:0000256" key="8">
    <source>
        <dbReference type="SAM" id="SignalP"/>
    </source>
</evidence>
<dbReference type="GO" id="GO:0005524">
    <property type="term" value="F:ATP binding"/>
    <property type="evidence" value="ECO:0007669"/>
    <property type="project" value="InterPro"/>
</dbReference>
<dbReference type="Pfam" id="PF13855">
    <property type="entry name" value="LRR_8"/>
    <property type="match status" value="1"/>
</dbReference>
<dbReference type="Gene3D" id="3.80.10.10">
    <property type="entry name" value="Ribonuclease Inhibitor"/>
    <property type="match status" value="1"/>
</dbReference>
<keyword evidence="5 7" id="KW-1133">Transmembrane helix</keyword>
<evidence type="ECO:0000259" key="9">
    <source>
        <dbReference type="PROSITE" id="PS50011"/>
    </source>
</evidence>
<dbReference type="Gene3D" id="1.10.510.10">
    <property type="entry name" value="Transferase(Phosphotransferase) domain 1"/>
    <property type="match status" value="2"/>
</dbReference>
<dbReference type="PROSITE" id="PS51257">
    <property type="entry name" value="PROKAR_LIPOPROTEIN"/>
    <property type="match status" value="1"/>
</dbReference>
<keyword evidence="8" id="KW-0732">Signal</keyword>
<dbReference type="Pfam" id="PF07714">
    <property type="entry name" value="PK_Tyr_Ser-Thr"/>
    <property type="match status" value="1"/>
</dbReference>
<name>A0AAQ3KGX7_9LILI</name>
<feature type="transmembrane region" description="Helical" evidence="7">
    <location>
        <begin position="271"/>
        <end position="295"/>
    </location>
</feature>
<dbReference type="InterPro" id="IPR011009">
    <property type="entry name" value="Kinase-like_dom_sf"/>
</dbReference>
<dbReference type="PRINTS" id="PR00019">
    <property type="entry name" value="LEURICHRPT"/>
</dbReference>
<keyword evidence="6 7" id="KW-0472">Membrane</keyword>
<evidence type="ECO:0000256" key="2">
    <source>
        <dbReference type="ARBA" id="ARBA00022614"/>
    </source>
</evidence>
<keyword evidence="10" id="KW-0675">Receptor</keyword>
<keyword evidence="10" id="KW-0418">Kinase</keyword>
<proteinExistence type="predicted"/>
<keyword evidence="3 7" id="KW-0812">Transmembrane</keyword>
<evidence type="ECO:0000256" key="6">
    <source>
        <dbReference type="ARBA" id="ARBA00023136"/>
    </source>
</evidence>
<evidence type="ECO:0000313" key="11">
    <source>
        <dbReference type="Proteomes" id="UP001327560"/>
    </source>
</evidence>
<dbReference type="PANTHER" id="PTHR48007">
    <property type="entry name" value="LEUCINE-RICH REPEAT RECEPTOR-LIKE PROTEIN KINASE PXC1"/>
    <property type="match status" value="1"/>
</dbReference>
<dbReference type="EMBL" id="CP136894">
    <property type="protein sequence ID" value="WOL08224.1"/>
    <property type="molecule type" value="Genomic_DNA"/>
</dbReference>
<reference evidence="10 11" key="1">
    <citation type="submission" date="2023-10" db="EMBL/GenBank/DDBJ databases">
        <title>Chromosome-scale genome assembly provides insights into flower coloration mechanisms of Canna indica.</title>
        <authorList>
            <person name="Li C."/>
        </authorList>
    </citation>
    <scope>NUCLEOTIDE SEQUENCE [LARGE SCALE GENOMIC DNA]</scope>
    <source>
        <tissue evidence="10">Flower</tissue>
    </source>
</reference>
<dbReference type="GO" id="GO:0016020">
    <property type="term" value="C:membrane"/>
    <property type="evidence" value="ECO:0007669"/>
    <property type="project" value="UniProtKB-SubCell"/>
</dbReference>